<dbReference type="Proteomes" id="UP000018719">
    <property type="component" value="Unassembled WGS sequence"/>
</dbReference>
<organism evidence="1 2">
    <name type="scientific">Leptospira inadai serovar Lyme str. 10</name>
    <dbReference type="NCBI Taxonomy" id="1049790"/>
    <lineage>
        <taxon>Bacteria</taxon>
        <taxon>Pseudomonadati</taxon>
        <taxon>Spirochaetota</taxon>
        <taxon>Spirochaetia</taxon>
        <taxon>Leptospirales</taxon>
        <taxon>Leptospiraceae</taxon>
        <taxon>Leptospira</taxon>
    </lineage>
</organism>
<sequence>MISSGGIPAAINEPIKAPELDPVIFAGLKPISFKPRTKPEWAKKPKNAEFKDKASKDFLTRIVGDLAMGMW</sequence>
<reference evidence="1 2" key="1">
    <citation type="submission" date="2013-05" db="EMBL/GenBank/DDBJ databases">
        <authorList>
            <person name="Harkins D.M."/>
            <person name="Durkin A.S."/>
            <person name="Brinkac L.M."/>
            <person name="Haft D.H."/>
            <person name="Selengut J.D."/>
            <person name="Sanka R."/>
            <person name="DePew J."/>
            <person name="Purushe J."/>
            <person name="Hartskeerl R.A."/>
            <person name="Ahmed A."/>
            <person name="van der Linden H."/>
            <person name="Goris M.G.A."/>
            <person name="Vinetz J.M."/>
            <person name="Sutton G.G."/>
            <person name="Nierman W.C."/>
            <person name="Fouts D.E."/>
        </authorList>
    </citation>
    <scope>NUCLEOTIDE SEQUENCE [LARGE SCALE GENOMIC DNA]</scope>
    <source>
        <strain evidence="1 2">10</strain>
    </source>
</reference>
<name>V6H943_9LEPT</name>
<proteinExistence type="predicted"/>
<evidence type="ECO:0000313" key="2">
    <source>
        <dbReference type="Proteomes" id="UP000018719"/>
    </source>
</evidence>
<accession>V6H943</accession>
<dbReference type="STRING" id="1049790.LEP1GSC047_1098"/>
<comment type="caution">
    <text evidence="1">The sequence shown here is derived from an EMBL/GenBank/DDBJ whole genome shotgun (WGS) entry which is preliminary data.</text>
</comment>
<gene>
    <name evidence="1" type="ORF">LEP1GSC047_1098</name>
</gene>
<evidence type="ECO:0000313" key="1">
    <source>
        <dbReference type="EMBL" id="EQA35591.1"/>
    </source>
</evidence>
<dbReference type="EMBL" id="AHMM02000025">
    <property type="protein sequence ID" value="EQA35591.1"/>
    <property type="molecule type" value="Genomic_DNA"/>
</dbReference>
<protein>
    <submittedName>
        <fullName evidence="1">Uncharacterized protein</fullName>
    </submittedName>
</protein>
<dbReference type="AlphaFoldDB" id="V6H943"/>